<organism evidence="3 4">
    <name type="scientific">Pachysolen tannophilus NRRL Y-2460</name>
    <dbReference type="NCBI Taxonomy" id="669874"/>
    <lineage>
        <taxon>Eukaryota</taxon>
        <taxon>Fungi</taxon>
        <taxon>Dikarya</taxon>
        <taxon>Ascomycota</taxon>
        <taxon>Saccharomycotina</taxon>
        <taxon>Pichiomycetes</taxon>
        <taxon>Pachysolenaceae</taxon>
        <taxon>Pachysolen</taxon>
    </lineage>
</organism>
<dbReference type="PANTHER" id="PTHR12419:SF10">
    <property type="entry name" value="DEUBIQUITINASE OTUD6B"/>
    <property type="match status" value="1"/>
</dbReference>
<dbReference type="AlphaFoldDB" id="A0A1E4U170"/>
<dbReference type="PROSITE" id="PS50802">
    <property type="entry name" value="OTU"/>
    <property type="match status" value="1"/>
</dbReference>
<dbReference type="GO" id="GO:0016579">
    <property type="term" value="P:protein deubiquitination"/>
    <property type="evidence" value="ECO:0007669"/>
    <property type="project" value="TreeGrafter"/>
</dbReference>
<dbReference type="STRING" id="669874.A0A1E4U170"/>
<feature type="compositionally biased region" description="Basic and acidic residues" evidence="1">
    <location>
        <begin position="94"/>
        <end position="106"/>
    </location>
</feature>
<evidence type="ECO:0000256" key="1">
    <source>
        <dbReference type="SAM" id="MobiDB-lite"/>
    </source>
</evidence>
<evidence type="ECO:0000313" key="4">
    <source>
        <dbReference type="Proteomes" id="UP000094236"/>
    </source>
</evidence>
<dbReference type="EMBL" id="KV454011">
    <property type="protein sequence ID" value="ODV97737.1"/>
    <property type="molecule type" value="Genomic_DNA"/>
</dbReference>
<dbReference type="FunFam" id="3.90.70.80:FF:000022">
    <property type="entry name" value="OTU2p protein"/>
    <property type="match status" value="1"/>
</dbReference>
<dbReference type="Proteomes" id="UP000094236">
    <property type="component" value="Unassembled WGS sequence"/>
</dbReference>
<keyword evidence="4" id="KW-1185">Reference proteome</keyword>
<evidence type="ECO:0000313" key="3">
    <source>
        <dbReference type="EMBL" id="ODV97737.1"/>
    </source>
</evidence>
<dbReference type="CDD" id="cd22762">
    <property type="entry name" value="OTU_fungi_OTU2-like"/>
    <property type="match status" value="1"/>
</dbReference>
<reference evidence="4" key="1">
    <citation type="submission" date="2016-05" db="EMBL/GenBank/DDBJ databases">
        <title>Comparative genomics of biotechnologically important yeasts.</title>
        <authorList>
            <consortium name="DOE Joint Genome Institute"/>
            <person name="Riley R."/>
            <person name="Haridas S."/>
            <person name="Wolfe K.H."/>
            <person name="Lopes M.R."/>
            <person name="Hittinger C.T."/>
            <person name="Goker M."/>
            <person name="Salamov A."/>
            <person name="Wisecaver J."/>
            <person name="Long T.M."/>
            <person name="Aerts A.L."/>
            <person name="Barry K."/>
            <person name="Choi C."/>
            <person name="Clum A."/>
            <person name="Coughlan A.Y."/>
            <person name="Deshpande S."/>
            <person name="Douglass A.P."/>
            <person name="Hanson S.J."/>
            <person name="Klenk H.-P."/>
            <person name="Labutti K."/>
            <person name="Lapidus A."/>
            <person name="Lindquist E."/>
            <person name="Lipzen A."/>
            <person name="Meier-Kolthoff J.P."/>
            <person name="Ohm R.A."/>
            <person name="Otillar R.P."/>
            <person name="Pangilinan J."/>
            <person name="Peng Y."/>
            <person name="Rokas A."/>
            <person name="Rosa C.A."/>
            <person name="Scheuner C."/>
            <person name="Sibirny A.A."/>
            <person name="Slot J.C."/>
            <person name="Stielow J.B."/>
            <person name="Sun H."/>
            <person name="Kurtzman C.P."/>
            <person name="Blackwell M."/>
            <person name="Grigoriev I.V."/>
            <person name="Jeffries T.W."/>
        </authorList>
    </citation>
    <scope>NUCLEOTIDE SEQUENCE [LARGE SCALE GENOMIC DNA]</scope>
    <source>
        <strain evidence="4">NRRL Y-2460</strain>
    </source>
</reference>
<evidence type="ECO:0000259" key="2">
    <source>
        <dbReference type="PROSITE" id="PS50802"/>
    </source>
</evidence>
<dbReference type="InterPro" id="IPR049771">
    <property type="entry name" value="OTU2-like_OTU"/>
</dbReference>
<name>A0A1E4U170_PACTA</name>
<dbReference type="InterPro" id="IPR050704">
    <property type="entry name" value="Peptidase_C85-like"/>
</dbReference>
<dbReference type="InterPro" id="IPR003323">
    <property type="entry name" value="OTU_dom"/>
</dbReference>
<feature type="compositionally biased region" description="Basic and acidic residues" evidence="1">
    <location>
        <begin position="45"/>
        <end position="86"/>
    </location>
</feature>
<dbReference type="InterPro" id="IPR038765">
    <property type="entry name" value="Papain-like_cys_pep_sf"/>
</dbReference>
<gene>
    <name evidence="3" type="ORF">PACTADRAFT_186002</name>
</gene>
<dbReference type="Pfam" id="PF02338">
    <property type="entry name" value="OTU"/>
    <property type="match status" value="1"/>
</dbReference>
<dbReference type="SUPFAM" id="SSF54001">
    <property type="entry name" value="Cysteine proteinases"/>
    <property type="match status" value="1"/>
</dbReference>
<sequence length="281" mass="32365">MDRETEEQILIRHRKENRDLIATITGMKKQATKSKKKEVMKKCQEMEENLKAKQAKELKELNKESPDAEKIKETEKNEENGKTEEKVENDDELTPEKLNRQKERLARRDAAIEETKKQAELEAEDQVDLKGIELSSIDKLCELNKLKQFDIQPDGHCLFASIADQLKIRHNIDKSIQDLRTSAANYIRQNSDTFAPFLFSEETLTMKDIDTYTKDLETTAIWGGDMEILALAKVFDCPISVMMAGRSTLVINEEGSNPELKLVYYKYSYALGEHYNSLHDA</sequence>
<dbReference type="PANTHER" id="PTHR12419">
    <property type="entry name" value="OTU DOMAIN CONTAINING PROTEIN"/>
    <property type="match status" value="1"/>
</dbReference>
<feature type="domain" description="OTU" evidence="2">
    <location>
        <begin position="146"/>
        <end position="281"/>
    </location>
</feature>
<feature type="region of interest" description="Disordered" evidence="1">
    <location>
        <begin position="45"/>
        <end position="106"/>
    </location>
</feature>
<proteinExistence type="predicted"/>
<protein>
    <recommendedName>
        <fullName evidence="2">OTU domain-containing protein</fullName>
    </recommendedName>
</protein>
<dbReference type="GO" id="GO:0004843">
    <property type="term" value="F:cysteine-type deubiquitinase activity"/>
    <property type="evidence" value="ECO:0007669"/>
    <property type="project" value="TreeGrafter"/>
</dbReference>
<dbReference type="OrthoDB" id="415023at2759"/>
<dbReference type="Gene3D" id="3.90.70.80">
    <property type="match status" value="1"/>
</dbReference>
<accession>A0A1E4U170</accession>